<dbReference type="GO" id="GO:0006814">
    <property type="term" value="P:sodium ion transport"/>
    <property type="evidence" value="ECO:0007669"/>
    <property type="project" value="UniProtKB-KW"/>
</dbReference>
<gene>
    <name evidence="13" type="ORF">D3Y59_08360</name>
</gene>
<dbReference type="AlphaFoldDB" id="A0A3B7R0X5"/>
<keyword evidence="4" id="KW-1003">Cell membrane</keyword>
<organism evidence="13 14">
    <name type="scientific">Hymenobacter oligotrophus</name>
    <dbReference type="NCBI Taxonomy" id="2319843"/>
    <lineage>
        <taxon>Bacteria</taxon>
        <taxon>Pseudomonadati</taxon>
        <taxon>Bacteroidota</taxon>
        <taxon>Cytophagia</taxon>
        <taxon>Cytophagales</taxon>
        <taxon>Hymenobacteraceae</taxon>
        <taxon>Hymenobacter</taxon>
    </lineage>
</organism>
<dbReference type="OrthoDB" id="891563at2"/>
<keyword evidence="7" id="KW-0915">Sodium</keyword>
<dbReference type="GO" id="GO:0015293">
    <property type="term" value="F:symporter activity"/>
    <property type="evidence" value="ECO:0007669"/>
    <property type="project" value="TreeGrafter"/>
</dbReference>
<feature type="transmembrane region" description="Helical" evidence="12">
    <location>
        <begin position="383"/>
        <end position="402"/>
    </location>
</feature>
<keyword evidence="6 12" id="KW-1133">Transmembrane helix</keyword>
<evidence type="ECO:0000256" key="7">
    <source>
        <dbReference type="ARBA" id="ARBA00023053"/>
    </source>
</evidence>
<evidence type="ECO:0000256" key="10">
    <source>
        <dbReference type="ARBA" id="ARBA00023201"/>
    </source>
</evidence>
<feature type="transmembrane region" description="Helical" evidence="12">
    <location>
        <begin position="119"/>
        <end position="146"/>
    </location>
</feature>
<evidence type="ECO:0000256" key="5">
    <source>
        <dbReference type="ARBA" id="ARBA00022692"/>
    </source>
</evidence>
<feature type="transmembrane region" description="Helical" evidence="12">
    <location>
        <begin position="6"/>
        <end position="23"/>
    </location>
</feature>
<dbReference type="PROSITE" id="PS50283">
    <property type="entry name" value="NA_SOLUT_SYMP_3"/>
    <property type="match status" value="1"/>
</dbReference>
<name>A0A3B7R0X5_9BACT</name>
<evidence type="ECO:0000256" key="12">
    <source>
        <dbReference type="SAM" id="Phobius"/>
    </source>
</evidence>
<feature type="transmembrane region" description="Helical" evidence="12">
    <location>
        <begin position="468"/>
        <end position="487"/>
    </location>
</feature>
<evidence type="ECO:0000256" key="1">
    <source>
        <dbReference type="ARBA" id="ARBA00004651"/>
    </source>
</evidence>
<evidence type="ECO:0000256" key="2">
    <source>
        <dbReference type="ARBA" id="ARBA00006434"/>
    </source>
</evidence>
<keyword evidence="10" id="KW-0739">Sodium transport</keyword>
<dbReference type="Pfam" id="PF00474">
    <property type="entry name" value="SSF"/>
    <property type="match status" value="1"/>
</dbReference>
<dbReference type="GO" id="GO:0005886">
    <property type="term" value="C:plasma membrane"/>
    <property type="evidence" value="ECO:0007669"/>
    <property type="project" value="UniProtKB-SubCell"/>
</dbReference>
<dbReference type="Gene3D" id="1.20.1730.10">
    <property type="entry name" value="Sodium/glucose cotransporter"/>
    <property type="match status" value="1"/>
</dbReference>
<dbReference type="Proteomes" id="UP000262802">
    <property type="component" value="Chromosome"/>
</dbReference>
<evidence type="ECO:0000256" key="9">
    <source>
        <dbReference type="ARBA" id="ARBA00023136"/>
    </source>
</evidence>
<dbReference type="InterPro" id="IPR038377">
    <property type="entry name" value="Na/Glc_symporter_sf"/>
</dbReference>
<feature type="transmembrane region" description="Helical" evidence="12">
    <location>
        <begin position="43"/>
        <end position="62"/>
    </location>
</feature>
<dbReference type="EMBL" id="CP032317">
    <property type="protein sequence ID" value="AYA37063.1"/>
    <property type="molecule type" value="Genomic_DNA"/>
</dbReference>
<protein>
    <submittedName>
        <fullName evidence="13">Sodium:solute symporter</fullName>
    </submittedName>
</protein>
<keyword evidence="9 12" id="KW-0472">Membrane</keyword>
<evidence type="ECO:0000313" key="14">
    <source>
        <dbReference type="Proteomes" id="UP000262802"/>
    </source>
</evidence>
<reference evidence="13 14" key="1">
    <citation type="submission" date="2018-09" db="EMBL/GenBank/DDBJ databases">
        <title>Hymenobacter medium sp. nov., isolated from R2A medium.</title>
        <authorList>
            <person name="Yingchao G."/>
        </authorList>
    </citation>
    <scope>NUCLEOTIDE SEQUENCE [LARGE SCALE GENOMIC DNA]</scope>
    <source>
        <strain evidence="14">sh-6</strain>
    </source>
</reference>
<feature type="transmembrane region" description="Helical" evidence="12">
    <location>
        <begin position="182"/>
        <end position="200"/>
    </location>
</feature>
<evidence type="ECO:0000313" key="13">
    <source>
        <dbReference type="EMBL" id="AYA37063.1"/>
    </source>
</evidence>
<sequence length="506" mass="56199">MSPSLVLSLIAGYFVVLIIIALLTSRKATSASFFVANRNAPWYMVAFAMIGTSLSGVTFVSVPGQVLSGQWSYMGMVLGYVAGYAVIATVLLPLYYRLNLISIYTYLEQRFGFWSYKTGAFFFLLSRAIGAAFRLFLVAGVLQVIVFEQMGVPFAVTVTVSILLIYLYTFRGGLKTILWTDTFQTLAMLLCVIVSIGLIGNELNLGWAGLVQTVRESPLSETFFFADANDKKYFWKLFAAGMFITITMTGLDQDLMQKNLSCRNLRDAQKNMFWFTLTLVFVNLLFLSLGVLLYKFAEVKGIALDQIPSLLNAKGNLDTDKVFPYLATTHFSLFAGVVFVLGIIAVTYASADSALTALTTSFCVDFLNISRYPEAKQKTMRQAAHLAFTVVLIVIILIFRALNDQNVVSAVFDAAGYTYGPLLGLYAFGLYTRRRPQDTWVPIICVLSPIITWALVKNSAAWFGGYEIGFEKLIYNGLLTFMGLWLISRKAEVEEAVNPIARELVS</sequence>
<keyword evidence="5 12" id="KW-0812">Transmembrane</keyword>
<evidence type="ECO:0000256" key="4">
    <source>
        <dbReference type="ARBA" id="ARBA00022475"/>
    </source>
</evidence>
<accession>A0A3B7R0X5</accession>
<keyword evidence="3" id="KW-0813">Transport</keyword>
<feature type="transmembrane region" description="Helical" evidence="12">
    <location>
        <begin position="272"/>
        <end position="294"/>
    </location>
</feature>
<dbReference type="CDD" id="cd10326">
    <property type="entry name" value="SLC5sbd_NIS-like"/>
    <property type="match status" value="1"/>
</dbReference>
<feature type="transmembrane region" description="Helical" evidence="12">
    <location>
        <begin position="74"/>
        <end position="98"/>
    </location>
</feature>
<keyword evidence="8" id="KW-0406">Ion transport</keyword>
<feature type="transmembrane region" description="Helical" evidence="12">
    <location>
        <begin position="233"/>
        <end position="251"/>
    </location>
</feature>
<dbReference type="RefSeq" id="WP_119444639.1">
    <property type="nucleotide sequence ID" value="NZ_CP032317.1"/>
</dbReference>
<evidence type="ECO:0000256" key="8">
    <source>
        <dbReference type="ARBA" id="ARBA00023065"/>
    </source>
</evidence>
<dbReference type="PANTHER" id="PTHR42985:SF47">
    <property type="entry name" value="INTEGRAL MEMBRANE TRANSPORT PROTEIN"/>
    <property type="match status" value="1"/>
</dbReference>
<dbReference type="InterPro" id="IPR001734">
    <property type="entry name" value="Na/solute_symporter"/>
</dbReference>
<dbReference type="KEGG" id="hyh:D3Y59_08360"/>
<evidence type="ECO:0000256" key="3">
    <source>
        <dbReference type="ARBA" id="ARBA00022448"/>
    </source>
</evidence>
<proteinExistence type="inferred from homology"/>
<evidence type="ECO:0000256" key="11">
    <source>
        <dbReference type="RuleBase" id="RU362091"/>
    </source>
</evidence>
<feature type="transmembrane region" description="Helical" evidence="12">
    <location>
        <begin position="439"/>
        <end position="456"/>
    </location>
</feature>
<feature type="transmembrane region" description="Helical" evidence="12">
    <location>
        <begin position="331"/>
        <end position="351"/>
    </location>
</feature>
<feature type="transmembrane region" description="Helical" evidence="12">
    <location>
        <begin position="414"/>
        <end position="432"/>
    </location>
</feature>
<keyword evidence="14" id="KW-1185">Reference proteome</keyword>
<comment type="subcellular location">
    <subcellularLocation>
        <location evidence="1">Cell membrane</location>
        <topology evidence="1">Multi-pass membrane protein</topology>
    </subcellularLocation>
</comment>
<dbReference type="PANTHER" id="PTHR42985">
    <property type="entry name" value="SODIUM-COUPLED MONOCARBOXYLATE TRANSPORTER"/>
    <property type="match status" value="1"/>
</dbReference>
<comment type="similarity">
    <text evidence="2 11">Belongs to the sodium:solute symporter (SSF) (TC 2.A.21) family.</text>
</comment>
<dbReference type="InterPro" id="IPR051163">
    <property type="entry name" value="Sodium:Solute_Symporter_SSF"/>
</dbReference>
<feature type="transmembrane region" description="Helical" evidence="12">
    <location>
        <begin position="152"/>
        <end position="170"/>
    </location>
</feature>
<evidence type="ECO:0000256" key="6">
    <source>
        <dbReference type="ARBA" id="ARBA00022989"/>
    </source>
</evidence>